<evidence type="ECO:0000256" key="2">
    <source>
        <dbReference type="SAM" id="MobiDB-lite"/>
    </source>
</evidence>
<dbReference type="InterPro" id="IPR024986">
    <property type="entry name" value="Nipped-B_C"/>
</dbReference>
<evidence type="ECO:0000259" key="3">
    <source>
        <dbReference type="Pfam" id="PF12830"/>
    </source>
</evidence>
<dbReference type="PANTHER" id="PTHR21704">
    <property type="entry name" value="NIPPED-B-LIKE PROTEIN DELANGIN SCC2-RELATED"/>
    <property type="match status" value="1"/>
</dbReference>
<feature type="region of interest" description="Disordered" evidence="2">
    <location>
        <begin position="1"/>
        <end position="39"/>
    </location>
</feature>
<accession>A0A1W5D0F4</accession>
<dbReference type="GO" id="GO:0010468">
    <property type="term" value="P:regulation of gene expression"/>
    <property type="evidence" value="ECO:0007669"/>
    <property type="project" value="InterPro"/>
</dbReference>
<organism evidence="4 5">
    <name type="scientific">Lasallia pustulata</name>
    <dbReference type="NCBI Taxonomy" id="136370"/>
    <lineage>
        <taxon>Eukaryota</taxon>
        <taxon>Fungi</taxon>
        <taxon>Dikarya</taxon>
        <taxon>Ascomycota</taxon>
        <taxon>Pezizomycotina</taxon>
        <taxon>Lecanoromycetes</taxon>
        <taxon>OSLEUM clade</taxon>
        <taxon>Umbilicariomycetidae</taxon>
        <taxon>Umbilicariales</taxon>
        <taxon>Umbilicariaceae</taxon>
        <taxon>Lasallia</taxon>
    </lineage>
</organism>
<dbReference type="GO" id="GO:0090694">
    <property type="term" value="C:Scc2-Scc4 cohesin loading complex"/>
    <property type="evidence" value="ECO:0007669"/>
    <property type="project" value="TreeGrafter"/>
</dbReference>
<dbReference type="Gene3D" id="1.25.10.10">
    <property type="entry name" value="Leucine-rich Repeat Variant"/>
    <property type="match status" value="1"/>
</dbReference>
<dbReference type="GO" id="GO:0034087">
    <property type="term" value="P:establishment of mitotic sister chromatid cohesion"/>
    <property type="evidence" value="ECO:0007669"/>
    <property type="project" value="TreeGrafter"/>
</dbReference>
<dbReference type="GO" id="GO:0003682">
    <property type="term" value="F:chromatin binding"/>
    <property type="evidence" value="ECO:0007669"/>
    <property type="project" value="TreeGrafter"/>
</dbReference>
<dbReference type="InterPro" id="IPR033031">
    <property type="entry name" value="Scc2/Nipped-B"/>
</dbReference>
<keyword evidence="1" id="KW-0677">Repeat</keyword>
<dbReference type="Pfam" id="PF20168">
    <property type="entry name" value="PDS5"/>
    <property type="match status" value="1"/>
</dbReference>
<keyword evidence="5" id="KW-1185">Reference proteome</keyword>
<feature type="region of interest" description="Disordered" evidence="2">
    <location>
        <begin position="627"/>
        <end position="677"/>
    </location>
</feature>
<dbReference type="GO" id="GO:0071169">
    <property type="term" value="P:establishment of protein localization to chromatin"/>
    <property type="evidence" value="ECO:0007669"/>
    <property type="project" value="TreeGrafter"/>
</dbReference>
<protein>
    <recommendedName>
        <fullName evidence="1">Sister chromatid cohesion protein</fullName>
    </recommendedName>
</protein>
<dbReference type="InterPro" id="IPR011989">
    <property type="entry name" value="ARM-like"/>
</dbReference>
<feature type="compositionally biased region" description="Polar residues" evidence="2">
    <location>
        <begin position="8"/>
        <end position="25"/>
    </location>
</feature>
<feature type="region of interest" description="Disordered" evidence="2">
    <location>
        <begin position="1785"/>
        <end position="1857"/>
    </location>
</feature>
<evidence type="ECO:0000313" key="4">
    <source>
        <dbReference type="EMBL" id="SLM36359.1"/>
    </source>
</evidence>
<feature type="compositionally biased region" description="Acidic residues" evidence="2">
    <location>
        <begin position="1848"/>
        <end position="1857"/>
    </location>
</feature>
<dbReference type="GO" id="GO:0140588">
    <property type="term" value="P:chromatin looping"/>
    <property type="evidence" value="ECO:0007669"/>
    <property type="project" value="InterPro"/>
</dbReference>
<dbReference type="GO" id="GO:0061775">
    <property type="term" value="F:cohesin loader activity"/>
    <property type="evidence" value="ECO:0007669"/>
    <property type="project" value="InterPro"/>
</dbReference>
<keyword evidence="1" id="KW-0539">Nucleus</keyword>
<dbReference type="CDD" id="cd23958">
    <property type="entry name" value="SCC2"/>
    <property type="match status" value="1"/>
</dbReference>
<comment type="similarity">
    <text evidence="1">Belongs to the SCC2/Nipped-B family.</text>
</comment>
<comment type="subcellular location">
    <subcellularLocation>
        <location evidence="1">Nucleus</location>
    </subcellularLocation>
</comment>
<dbReference type="EMBL" id="FWEW01001053">
    <property type="protein sequence ID" value="SLM36359.1"/>
    <property type="molecule type" value="Genomic_DNA"/>
</dbReference>
<name>A0A1W5D0F4_9LECA</name>
<reference evidence="5" key="1">
    <citation type="submission" date="2017-03" db="EMBL/GenBank/DDBJ databases">
        <authorList>
            <person name="Sharma R."/>
            <person name="Thines M."/>
        </authorList>
    </citation>
    <scope>NUCLEOTIDE SEQUENCE [LARGE SCALE GENOMIC DNA]</scope>
</reference>
<dbReference type="Pfam" id="PF12830">
    <property type="entry name" value="Nipped-B_C"/>
    <property type="match status" value="1"/>
</dbReference>
<feature type="compositionally biased region" description="Polar residues" evidence="2">
    <location>
        <begin position="627"/>
        <end position="641"/>
    </location>
</feature>
<feature type="compositionally biased region" description="Basic residues" evidence="2">
    <location>
        <begin position="1828"/>
        <end position="1844"/>
    </location>
</feature>
<dbReference type="PANTHER" id="PTHR21704:SF18">
    <property type="entry name" value="NIPPED-B-LIKE PROTEIN"/>
    <property type="match status" value="1"/>
</dbReference>
<proteinExistence type="inferred from homology"/>
<feature type="region of interest" description="Disordered" evidence="2">
    <location>
        <begin position="1661"/>
        <end position="1680"/>
    </location>
</feature>
<feature type="region of interest" description="Disordered" evidence="2">
    <location>
        <begin position="1717"/>
        <end position="1744"/>
    </location>
</feature>
<feature type="compositionally biased region" description="Basic and acidic residues" evidence="2">
    <location>
        <begin position="1718"/>
        <end position="1732"/>
    </location>
</feature>
<feature type="domain" description="Sister chromatid cohesion C-terminal" evidence="3">
    <location>
        <begin position="1450"/>
        <end position="1634"/>
    </location>
</feature>
<evidence type="ECO:0000256" key="1">
    <source>
        <dbReference type="RuleBase" id="RU364107"/>
    </source>
</evidence>
<evidence type="ECO:0000313" key="5">
    <source>
        <dbReference type="Proteomes" id="UP000192927"/>
    </source>
</evidence>
<feature type="region of interest" description="Disordered" evidence="2">
    <location>
        <begin position="270"/>
        <end position="299"/>
    </location>
</feature>
<dbReference type="SUPFAM" id="SSF48371">
    <property type="entry name" value="ARM repeat"/>
    <property type="match status" value="1"/>
</dbReference>
<dbReference type="Proteomes" id="UP000192927">
    <property type="component" value="Unassembled WGS sequence"/>
</dbReference>
<sequence>MPPPIPNVGTSPSTIFSPTSDNRGFSQRKAPHYSPPVAKLNGNLQANGASSRQIRPLTVNEALQYSPLSSIVPFGPDVIPLPTVGLPGSQPIFSTSLEREHARQPLDLLNRELGRSHGTSGLLRQIEQDILPYLDPNQLTEFKFTVPAGLNRDERPDINTAAQQSTSYQLSQFANMLLNTTDIAYRYPTPSSLGTPSSEGTITVQPPLKKLTHISATPQRLAYNEAAYANNAQLSAVASALPTPERPNSYPVVIVPPLPPLSQHSEYITFPNEVPESGPKGGQSRKRKRGDEHEGIKGTPQIKDQRAISIEASRSLQELIHDIFEAEDQLQSDKSRAISEGVRSFFVSVDNDDKTLTILAPAMHVKLESAIQKVISCGRFSDVSVDQLCRLQKLCEGAVIAAEAAESTLEFDLAEDDAAQWLQRMDIMDSGLRAARTITKIMAGEREEKQVYSEELLQSVVSVVRKATDLFIVPVVESRSTGSGSKMFETASAHRKNVSIIMHGAGKVLKILADLLVKVEVAETTITAIEFFLTRLLFVENAHSEKESVLGIQKFEALRRIAMDIIAEIFSRYPDQRTFLFDEVLTSLQKLPVTRQNARQFKLRDGKSIQLVSALIMRLVQTSGMRSTSASGLRRNQTSPEANGESQRDFESSDDEEDRESRRFARNSISKQKIEDLDKTQPGSALQRLFHETKSLNDSAAKSAQYVVQFFVSRALTATKTGDQPHRQLLDIFAEDVIAVLGSPEWPGAELLLRILLIQMVGLAEQDKGPAPAKTMALEMLGVMGSAISDLAANTRHAARILESDETQLSGSLIQLLDDYLDGRLEDKDLLGWEGPYRAVMVYLQSFDVGDLQTVSAQGYYATQWVKCLSSSSRAKSEESDEVDQEIKSETVALRLQKLISGGEWTDSDDFESVSTGQGRIAYALTVLSMGFCKAFDRVLRILLDSISSDQITVRSRSLKSVTHMLEKDPSLLDRAPNVIRLILKSASDSSSMVRDSALVLIGKCILLRPALEQEVCKTLLTCANDSATGIRKRSMKLLKDIYLRTARKEVKTAIADSLLHCAQDPEQSVSDVAKQIFEEIWLSPYWIPAGAVEDSVQTRIALREQTSLVIRTVQRGESVISVLYTFLQEVLSNMAKNTAANFNVCKSMVAMMFEATIDTEELPGKPEQQHVLRTLTVFARAHPRLFTPEQLQHLQPYIGNLSSADDLVLFRSVVVILRCVLPTLSTIQSGFLREVQNALLVSVSKLGKAELDAVAACLWTINGVLDNPERLIRLTVSVLTNVHHLEDCDFADASQKQSLDRVKKYIKIAGSFGRHCDFEKHAEAFHKALSWWNGTSVAGLIVSSIRPFTSVRQPISLRAIALDSIGLICQSWPKQYNEQGMSNTFMQIFTEGHPELQNIVLSSFRDFFAVQDHQADARTKVSSDPENITANEKLGGSMTASDNDGASALIAQRFLKRILRIALASQDGYALTATEVIASIMRQGLVHPKECGPALVALETSTNQSIAALAYQEHRKLHQQHESMFEREYMRAIHEAFIYQKDVAKDPAGATSQPCASKLRHLLEVVKTSSGKYQKKFLSHLCSRIDFDPAKLDMSEDPPPHLQYARFLVENLAFFDYGRLDELQHTIASMERIVAGTGAGIAHNISTEILGVTMQPVLEDSSTNQVGGDSESGKGVSDKDIHPRRLRELTTASIVLSILWDTRTFLRRQYGLNGSQQRRESKAKVTAKDLNKAPAKVPGVSGDRHMDSIVKTVKALESSDMMLSQCRSFVELLSVDHEIKVAAENDDEGLRAETPSADDDLDTPMSAGGGSRTLKRKGSVSAIGTPQKRKRGRPSVGKRKKNGRSMDDDDDDQFDE</sequence>
<dbReference type="GO" id="GO:1990414">
    <property type="term" value="P:replication-born double-strand break repair via sister chromatid exchange"/>
    <property type="evidence" value="ECO:0007669"/>
    <property type="project" value="TreeGrafter"/>
</dbReference>
<dbReference type="InterPro" id="IPR016024">
    <property type="entry name" value="ARM-type_fold"/>
</dbReference>
<keyword evidence="1" id="KW-0131">Cell cycle</keyword>